<dbReference type="STRING" id="1798183.GA0061080_10104"/>
<protein>
    <recommendedName>
        <fullName evidence="3">NADPH-dependent FMN reductase</fullName>
    </recommendedName>
</protein>
<accession>A0A1C4ABR2</accession>
<evidence type="ECO:0000313" key="1">
    <source>
        <dbReference type="EMBL" id="SCB91967.1"/>
    </source>
</evidence>
<sequence>MKGIIISSSERRFGVTSSVSENAKLIFEKMQVEIEIVYLCEMNLSPWSCS</sequence>
<proteinExistence type="predicted"/>
<organism evidence="1 2">
    <name type="scientific">Gilliamella intestini</name>
    <dbReference type="NCBI Taxonomy" id="1798183"/>
    <lineage>
        <taxon>Bacteria</taxon>
        <taxon>Pseudomonadati</taxon>
        <taxon>Pseudomonadota</taxon>
        <taxon>Gammaproteobacteria</taxon>
        <taxon>Orbales</taxon>
        <taxon>Orbaceae</taxon>
        <taxon>Gilliamella</taxon>
    </lineage>
</organism>
<gene>
    <name evidence="1" type="ORF">GA0061080_10104</name>
</gene>
<evidence type="ECO:0000313" key="2">
    <source>
        <dbReference type="Proteomes" id="UP000199698"/>
    </source>
</evidence>
<evidence type="ECO:0008006" key="3">
    <source>
        <dbReference type="Google" id="ProtNLM"/>
    </source>
</evidence>
<keyword evidence="2" id="KW-1185">Reference proteome</keyword>
<dbReference type="AlphaFoldDB" id="A0A1C4ABR2"/>
<dbReference type="Proteomes" id="UP000199698">
    <property type="component" value="Unassembled WGS sequence"/>
</dbReference>
<dbReference type="EMBL" id="FMBA01000010">
    <property type="protein sequence ID" value="SCB91967.1"/>
    <property type="molecule type" value="Genomic_DNA"/>
</dbReference>
<dbReference type="RefSeq" id="WP_167349177.1">
    <property type="nucleotide sequence ID" value="NZ_FMBA01000010.1"/>
</dbReference>
<name>A0A1C4ABR2_9GAMM</name>
<reference evidence="2" key="1">
    <citation type="submission" date="2016-08" db="EMBL/GenBank/DDBJ databases">
        <authorList>
            <person name="Varghese N."/>
            <person name="Submissions Spin"/>
        </authorList>
    </citation>
    <scope>NUCLEOTIDE SEQUENCE [LARGE SCALE GENOMIC DNA]</scope>
    <source>
        <strain evidence="2">R-53144</strain>
    </source>
</reference>